<evidence type="ECO:0000313" key="1">
    <source>
        <dbReference type="Proteomes" id="UP000887580"/>
    </source>
</evidence>
<dbReference type="WBParaSite" id="PS1159_v2.g16843.t1">
    <property type="protein sequence ID" value="PS1159_v2.g16843.t1"/>
    <property type="gene ID" value="PS1159_v2.g16843"/>
</dbReference>
<sequence>MESPCCTPFPPEVLTREKYDKSCDIWSLGVVMYILLSGYPPFYFMKGLPFSPGMRQRITTGLYAFTRDVLD</sequence>
<evidence type="ECO:0000313" key="2">
    <source>
        <dbReference type="WBParaSite" id="PS1159_v2.g16843.t1"/>
    </source>
</evidence>
<proteinExistence type="predicted"/>
<accession>A0AC35FF56</accession>
<protein>
    <submittedName>
        <fullName evidence="2">Protein kinase domain-containing protein</fullName>
    </submittedName>
</protein>
<organism evidence="1 2">
    <name type="scientific">Panagrolaimus sp. PS1159</name>
    <dbReference type="NCBI Taxonomy" id="55785"/>
    <lineage>
        <taxon>Eukaryota</taxon>
        <taxon>Metazoa</taxon>
        <taxon>Ecdysozoa</taxon>
        <taxon>Nematoda</taxon>
        <taxon>Chromadorea</taxon>
        <taxon>Rhabditida</taxon>
        <taxon>Tylenchina</taxon>
        <taxon>Panagrolaimomorpha</taxon>
        <taxon>Panagrolaimoidea</taxon>
        <taxon>Panagrolaimidae</taxon>
        <taxon>Panagrolaimus</taxon>
    </lineage>
</organism>
<dbReference type="Proteomes" id="UP000887580">
    <property type="component" value="Unplaced"/>
</dbReference>
<reference evidence="2" key="1">
    <citation type="submission" date="2022-11" db="UniProtKB">
        <authorList>
            <consortium name="WormBaseParasite"/>
        </authorList>
    </citation>
    <scope>IDENTIFICATION</scope>
</reference>
<name>A0AC35FF56_9BILA</name>